<gene>
    <name evidence="5" type="ORF">C0Q70_01099</name>
</gene>
<dbReference type="Pfam" id="PF13895">
    <property type="entry name" value="Ig_2"/>
    <property type="match status" value="2"/>
</dbReference>
<dbReference type="GO" id="GO:0009897">
    <property type="term" value="C:external side of plasma membrane"/>
    <property type="evidence" value="ECO:0007669"/>
    <property type="project" value="TreeGrafter"/>
</dbReference>
<feature type="domain" description="Ig-like" evidence="4">
    <location>
        <begin position="290"/>
        <end position="374"/>
    </location>
</feature>
<dbReference type="SUPFAM" id="SSF48726">
    <property type="entry name" value="Immunoglobulin"/>
    <property type="match status" value="4"/>
</dbReference>
<feature type="domain" description="Ig-like" evidence="4">
    <location>
        <begin position="556"/>
        <end position="678"/>
    </location>
</feature>
<evidence type="ECO:0000256" key="3">
    <source>
        <dbReference type="SAM" id="MobiDB-lite"/>
    </source>
</evidence>
<feature type="region of interest" description="Disordered" evidence="3">
    <location>
        <begin position="277"/>
        <end position="297"/>
    </location>
</feature>
<dbReference type="OrthoDB" id="10039395at2759"/>
<dbReference type="InterPro" id="IPR003598">
    <property type="entry name" value="Ig_sub2"/>
</dbReference>
<evidence type="ECO:0000259" key="4">
    <source>
        <dbReference type="PROSITE" id="PS50835"/>
    </source>
</evidence>
<feature type="domain" description="Ig-like" evidence="4">
    <location>
        <begin position="181"/>
        <end position="284"/>
    </location>
</feature>
<dbReference type="Pfam" id="PF13927">
    <property type="entry name" value="Ig_3"/>
    <property type="match status" value="1"/>
</dbReference>
<comment type="caution">
    <text evidence="5">The sequence shown here is derived from an EMBL/GenBank/DDBJ whole genome shotgun (WGS) entry which is preliminary data.</text>
</comment>
<dbReference type="SMART" id="SM00409">
    <property type="entry name" value="IG"/>
    <property type="match status" value="5"/>
</dbReference>
<dbReference type="PANTHER" id="PTHR11481:SF60">
    <property type="entry name" value="IG-LIKE DOMAIN-CONTAINING PROTEIN"/>
    <property type="match status" value="1"/>
</dbReference>
<reference evidence="5 6" key="1">
    <citation type="submission" date="2018-04" db="EMBL/GenBank/DDBJ databases">
        <title>The genome of golden apple snail Pomacea canaliculata provides insight into stress tolerance and invasive adaptation.</title>
        <authorList>
            <person name="Liu C."/>
            <person name="Liu B."/>
            <person name="Ren Y."/>
            <person name="Zhang Y."/>
            <person name="Wang H."/>
            <person name="Li S."/>
            <person name="Jiang F."/>
            <person name="Yin L."/>
            <person name="Zhang G."/>
            <person name="Qian W."/>
            <person name="Fan W."/>
        </authorList>
    </citation>
    <scope>NUCLEOTIDE SEQUENCE [LARGE SCALE GENOMIC DNA]</scope>
    <source>
        <strain evidence="5">SZHN2017</strain>
        <tissue evidence="5">Muscle</tissue>
    </source>
</reference>
<dbReference type="Proteomes" id="UP000245119">
    <property type="component" value="Linkage Group LG1"/>
</dbReference>
<feature type="domain" description="Ig-like" evidence="4">
    <location>
        <begin position="750"/>
        <end position="835"/>
    </location>
</feature>
<protein>
    <recommendedName>
        <fullName evidence="4">Ig-like domain-containing protein</fullName>
    </recommendedName>
</protein>
<dbReference type="InterPro" id="IPR007110">
    <property type="entry name" value="Ig-like_dom"/>
</dbReference>
<feature type="domain" description="Ig-like" evidence="4">
    <location>
        <begin position="463"/>
        <end position="550"/>
    </location>
</feature>
<keyword evidence="2" id="KW-1015">Disulfide bond</keyword>
<feature type="domain" description="Ig-like" evidence="4">
    <location>
        <begin position="378"/>
        <end position="451"/>
    </location>
</feature>
<evidence type="ECO:0000256" key="2">
    <source>
        <dbReference type="ARBA" id="ARBA00023157"/>
    </source>
</evidence>
<dbReference type="GO" id="GO:0004888">
    <property type="term" value="F:transmembrane signaling receptor activity"/>
    <property type="evidence" value="ECO:0007669"/>
    <property type="project" value="TreeGrafter"/>
</dbReference>
<keyword evidence="6" id="KW-1185">Reference proteome</keyword>
<accession>A0A2T7PYI7</accession>
<dbReference type="EMBL" id="PZQS01000001">
    <property type="protein sequence ID" value="PVD38484.1"/>
    <property type="molecule type" value="Genomic_DNA"/>
</dbReference>
<evidence type="ECO:0000313" key="5">
    <source>
        <dbReference type="EMBL" id="PVD38484.1"/>
    </source>
</evidence>
<sequence length="838" mass="90367">MFADVARGEQVKRVEESEKHVRQQHGLWPRYACAHMRPWSSASEGGHDNGRYTPPNRRIFPELALSPCEAQCRIHDVQEGMDSLHLPTAVAAAASAPPLCFNNLDKRGCKYYLWFDDSMETRLSAGVAGHRFPRHLVEIDMSKEREKAKTESSQDPHHLLRCHSPCTKFSCHVTVTKSSAPQNSSTAASSNTYLVDGDEADSGSYVCVVEDGTGSASSSHSSLQYHHSLRRHLTYEFFANNVGVSSTSSNIYLVGQVTFASENTAYTCAVSHNNSPSESRQIFTSQPNKPSVIDSGNREDGASLSLTCVSTSDSSTVLTYYWYKDKNLTNHFLDRQILNFTSLTFSDSGDYRCEAAHGSVVSDKSDQPQTPKVTVNTSSSTVEEGSPVALVCQTKSITSSRTVTYTWFDENSIIISGPLASDTLVKSTTNFASAGLYLCSVSVDDIPSDLSAEFQLTVQPQAPHVSLLQALPLTDLDTGVTLECSSPSIGQTTAGQTLQYSWYVPSGMSTSSQSGRTFTLNVTLAAEGSYTCQVTRNGVASSIGAALNVTGQPRRPSVAPVGEALVDGAQVNLTCNTASTPSTGQPFTYQWLKDGTSYGRTVRDLELSPLNFSKEGYYTCIIYHKGTPSQSSFVYPLKGVTGADQTYTIASATFAMSGDYSCSVASNGTFSDPSDTYTLQGDYNCSVKYDGAVSHVSTSYVISGESELRKIDTGEVVGVCVLICLSSLPLFFNLFFCPLAVCGGHNAVKPQTPTLQVEGTPVDGSALTLTCTTPSTLPSADPSRVRYVWSRDITLANISSSRYTFKPTLNDNGDYTCTVMFDSVSSEPSASNTIKGPL</sequence>
<keyword evidence="1" id="KW-0732">Signal</keyword>
<dbReference type="SMART" id="SM00408">
    <property type="entry name" value="IGc2"/>
    <property type="match status" value="2"/>
</dbReference>
<dbReference type="Gene3D" id="2.60.40.10">
    <property type="entry name" value="Immunoglobulins"/>
    <property type="match status" value="5"/>
</dbReference>
<dbReference type="AlphaFoldDB" id="A0A2T7PYI7"/>
<dbReference type="InterPro" id="IPR036179">
    <property type="entry name" value="Ig-like_dom_sf"/>
</dbReference>
<dbReference type="InterPro" id="IPR050488">
    <property type="entry name" value="Ig_Fc_receptor"/>
</dbReference>
<evidence type="ECO:0000313" key="6">
    <source>
        <dbReference type="Proteomes" id="UP000245119"/>
    </source>
</evidence>
<feature type="compositionally biased region" description="Polar residues" evidence="3">
    <location>
        <begin position="277"/>
        <end position="289"/>
    </location>
</feature>
<dbReference type="GO" id="GO:0007166">
    <property type="term" value="P:cell surface receptor signaling pathway"/>
    <property type="evidence" value="ECO:0007669"/>
    <property type="project" value="TreeGrafter"/>
</dbReference>
<dbReference type="InterPro" id="IPR013783">
    <property type="entry name" value="Ig-like_fold"/>
</dbReference>
<dbReference type="STRING" id="400727.A0A2T7PYI7"/>
<dbReference type="PANTHER" id="PTHR11481">
    <property type="entry name" value="IMMUNOGLOBULIN FC RECEPTOR"/>
    <property type="match status" value="1"/>
</dbReference>
<name>A0A2T7PYI7_POMCA</name>
<dbReference type="GO" id="GO:0006955">
    <property type="term" value="P:immune response"/>
    <property type="evidence" value="ECO:0007669"/>
    <property type="project" value="TreeGrafter"/>
</dbReference>
<proteinExistence type="predicted"/>
<organism evidence="5 6">
    <name type="scientific">Pomacea canaliculata</name>
    <name type="common">Golden apple snail</name>
    <dbReference type="NCBI Taxonomy" id="400727"/>
    <lineage>
        <taxon>Eukaryota</taxon>
        <taxon>Metazoa</taxon>
        <taxon>Spiralia</taxon>
        <taxon>Lophotrochozoa</taxon>
        <taxon>Mollusca</taxon>
        <taxon>Gastropoda</taxon>
        <taxon>Caenogastropoda</taxon>
        <taxon>Architaenioglossa</taxon>
        <taxon>Ampullarioidea</taxon>
        <taxon>Ampullariidae</taxon>
        <taxon>Pomacea</taxon>
    </lineage>
</organism>
<evidence type="ECO:0000256" key="1">
    <source>
        <dbReference type="ARBA" id="ARBA00022729"/>
    </source>
</evidence>
<dbReference type="InterPro" id="IPR003599">
    <property type="entry name" value="Ig_sub"/>
</dbReference>
<dbReference type="PROSITE" id="PS50835">
    <property type="entry name" value="IG_LIKE"/>
    <property type="match status" value="6"/>
</dbReference>